<name>F0WXR1_9STRA</name>
<reference evidence="1" key="2">
    <citation type="submission" date="2011-02" db="EMBL/GenBank/DDBJ databases">
        <authorList>
            <person name="MacLean D."/>
        </authorList>
    </citation>
    <scope>NUCLEOTIDE SEQUENCE</scope>
</reference>
<proteinExistence type="predicted"/>
<dbReference type="EMBL" id="FR824407">
    <property type="protein sequence ID" value="CCA26257.1"/>
    <property type="molecule type" value="Genomic_DNA"/>
</dbReference>
<accession>F0WXR1</accession>
<dbReference type="HOGENOM" id="CLU_1996825_0_0_1"/>
<organism evidence="1">
    <name type="scientific">Albugo laibachii Nc14</name>
    <dbReference type="NCBI Taxonomy" id="890382"/>
    <lineage>
        <taxon>Eukaryota</taxon>
        <taxon>Sar</taxon>
        <taxon>Stramenopiles</taxon>
        <taxon>Oomycota</taxon>
        <taxon>Peronosporomycetes</taxon>
        <taxon>Albuginales</taxon>
        <taxon>Albuginaceae</taxon>
        <taxon>Albugo</taxon>
    </lineage>
</organism>
<dbReference type="AlphaFoldDB" id="F0WXR1"/>
<sequence length="125" mass="14385">MVFVVVHEFRLVKLKYYWRQEGNDENRRKTTDNSGAACGLKSAGIVEKIHSWKDFVIIKALKDPEIIGSAGTGELKIKRKIRFGTVVLSTSAGPLRWRNHECCMLCQWLQRKPLSVTKLQKAIWK</sequence>
<reference evidence="1" key="1">
    <citation type="journal article" date="2011" name="PLoS Biol.">
        <title>Gene gain and loss during evolution of obligate parasitism in the white rust pathogen of Arabidopsis thaliana.</title>
        <authorList>
            <person name="Kemen E."/>
            <person name="Gardiner A."/>
            <person name="Schultz-Larsen T."/>
            <person name="Kemen A.C."/>
            <person name="Balmuth A.L."/>
            <person name="Robert-Seilaniantz A."/>
            <person name="Bailey K."/>
            <person name="Holub E."/>
            <person name="Studholme D.J."/>
            <person name="Maclean D."/>
            <person name="Jones J.D."/>
        </authorList>
    </citation>
    <scope>NUCLEOTIDE SEQUENCE</scope>
</reference>
<protein>
    <submittedName>
        <fullName evidence="1">AlNc14C362G10997 protein</fullName>
    </submittedName>
</protein>
<gene>
    <name evidence="1" type="primary">AlNc14C362G10997</name>
    <name evidence="1" type="ORF">ALNC14_124010</name>
</gene>
<evidence type="ECO:0000313" key="1">
    <source>
        <dbReference type="EMBL" id="CCA26257.1"/>
    </source>
</evidence>